<evidence type="ECO:0000313" key="3">
    <source>
        <dbReference type="Proteomes" id="UP000239687"/>
    </source>
</evidence>
<gene>
    <name evidence="2" type="ORF">C5612_03180</name>
</gene>
<proteinExistence type="predicted"/>
<accession>A0A2S8HSY2</accession>
<protein>
    <submittedName>
        <fullName evidence="2">Uncharacterized protein</fullName>
    </submittedName>
</protein>
<evidence type="ECO:0000313" key="2">
    <source>
        <dbReference type="EMBL" id="PQP05653.1"/>
    </source>
</evidence>
<feature type="region of interest" description="Disordered" evidence="1">
    <location>
        <begin position="50"/>
        <end position="70"/>
    </location>
</feature>
<comment type="caution">
    <text evidence="2">The sequence shown here is derived from an EMBL/GenBank/DDBJ whole genome shotgun (WGS) entry which is preliminary data.</text>
</comment>
<reference evidence="2 3" key="1">
    <citation type="submission" date="2018-02" db="EMBL/GenBank/DDBJ databases">
        <title>Draft genome sequencing of Pseudomonas frederiksbergensis 11-D3.</title>
        <authorList>
            <person name="Zheng B.-X."/>
        </authorList>
    </citation>
    <scope>NUCLEOTIDE SEQUENCE [LARGE SCALE GENOMIC DNA]</scope>
    <source>
        <strain evidence="2 3">11-D3</strain>
    </source>
</reference>
<organism evidence="2 3">
    <name type="scientific">Pseudomonas frederiksbergensis</name>
    <dbReference type="NCBI Taxonomy" id="104087"/>
    <lineage>
        <taxon>Bacteria</taxon>
        <taxon>Pseudomonadati</taxon>
        <taxon>Pseudomonadota</taxon>
        <taxon>Gammaproteobacteria</taxon>
        <taxon>Pseudomonadales</taxon>
        <taxon>Pseudomonadaceae</taxon>
        <taxon>Pseudomonas</taxon>
    </lineage>
</organism>
<dbReference type="AlphaFoldDB" id="A0A2S8HSY2"/>
<dbReference type="Proteomes" id="UP000239687">
    <property type="component" value="Unassembled WGS sequence"/>
</dbReference>
<dbReference type="EMBL" id="PUIN01000002">
    <property type="protein sequence ID" value="PQP05653.1"/>
    <property type="molecule type" value="Genomic_DNA"/>
</dbReference>
<evidence type="ECO:0000256" key="1">
    <source>
        <dbReference type="SAM" id="MobiDB-lite"/>
    </source>
</evidence>
<name>A0A2S8HSY2_9PSED</name>
<sequence>MWERACSRRLTNIQHKCRLLCRLREQARSHIRPVFAQTIVASLKPAATYAQTLPPHPDPAAQRPTPQSAH</sequence>